<dbReference type="PATRIC" id="fig|81408.3.peg.98"/>
<sequence>MRTNIQRWIPVIVWCMIIYCFSEFSLFTGENTKLILDMILSYLPFGGGKEEGPSLLNFIVRKLAHLTEYGILAVLVWRALSPKRTAYAGAWLFATLYAMTDEWHQSFEPGRTATPKDVAIDSCGALIALMVTFFCMRRRKKKHDLTKQGVS</sequence>
<feature type="domain" description="VanZ-like" evidence="2">
    <location>
        <begin position="8"/>
        <end position="134"/>
    </location>
</feature>
<evidence type="ECO:0000313" key="3">
    <source>
        <dbReference type="EMBL" id="KYD11305.1"/>
    </source>
</evidence>
<name>A0A150LGE8_9BACL</name>
<feature type="transmembrane region" description="Helical" evidence="1">
    <location>
        <begin position="118"/>
        <end position="136"/>
    </location>
</feature>
<dbReference type="NCBIfam" id="NF037970">
    <property type="entry name" value="vanZ_1"/>
    <property type="match status" value="1"/>
</dbReference>
<keyword evidence="1" id="KW-1133">Transmembrane helix</keyword>
<dbReference type="InterPro" id="IPR016747">
    <property type="entry name" value="Phosphotransbutyrylase"/>
</dbReference>
<dbReference type="Pfam" id="PF04892">
    <property type="entry name" value="VanZ"/>
    <property type="match status" value="1"/>
</dbReference>
<accession>A0A150LGE8</accession>
<feature type="transmembrane region" description="Helical" evidence="1">
    <location>
        <begin position="7"/>
        <end position="27"/>
    </location>
</feature>
<keyword evidence="1" id="KW-0812">Transmembrane</keyword>
<dbReference type="PIRSF" id="PIRSF019083">
    <property type="entry name" value="UCP019083_VanZ"/>
    <property type="match status" value="1"/>
</dbReference>
<protein>
    <recommendedName>
        <fullName evidence="2">VanZ-like domain-containing protein</fullName>
    </recommendedName>
</protein>
<dbReference type="RefSeq" id="WP_061579792.1">
    <property type="nucleotide sequence ID" value="NZ_AP025623.1"/>
</dbReference>
<dbReference type="EMBL" id="LQYS01000080">
    <property type="protein sequence ID" value="KYD11305.1"/>
    <property type="molecule type" value="Genomic_DNA"/>
</dbReference>
<evidence type="ECO:0000259" key="2">
    <source>
        <dbReference type="Pfam" id="PF04892"/>
    </source>
</evidence>
<dbReference type="Proteomes" id="UP000075455">
    <property type="component" value="Unassembled WGS sequence"/>
</dbReference>
<dbReference type="STRING" id="81408.B4119_3701"/>
<keyword evidence="1" id="KW-0472">Membrane</keyword>
<evidence type="ECO:0000256" key="1">
    <source>
        <dbReference type="SAM" id="Phobius"/>
    </source>
</evidence>
<dbReference type="InterPro" id="IPR006976">
    <property type="entry name" value="VanZ-like"/>
</dbReference>
<evidence type="ECO:0000313" key="4">
    <source>
        <dbReference type="Proteomes" id="UP000075455"/>
    </source>
</evidence>
<proteinExistence type="predicted"/>
<gene>
    <name evidence="3" type="ORF">B4119_3701</name>
</gene>
<comment type="caution">
    <text evidence="3">The sequence shown here is derived from an EMBL/GenBank/DDBJ whole genome shotgun (WGS) entry which is preliminary data.</text>
</comment>
<reference evidence="3 4" key="1">
    <citation type="submission" date="2016-01" db="EMBL/GenBank/DDBJ databases">
        <title>Draft Genome Sequences of Seven Thermophilic Sporeformers Isolated from Foods.</title>
        <authorList>
            <person name="Berendsen E.M."/>
            <person name="Wells-Bennik M.H."/>
            <person name="Krawcyk A.O."/>
            <person name="De Jong A."/>
            <person name="Holsappel S."/>
            <person name="Eijlander R.T."/>
            <person name="Kuipers O.P."/>
        </authorList>
    </citation>
    <scope>NUCLEOTIDE SEQUENCE [LARGE SCALE GENOMIC DNA]</scope>
    <source>
        <strain evidence="3 4">B4119</strain>
    </source>
</reference>
<organism evidence="3 4">
    <name type="scientific">Saccharococcus caldoxylosilyticus</name>
    <dbReference type="NCBI Taxonomy" id="81408"/>
    <lineage>
        <taxon>Bacteria</taxon>
        <taxon>Bacillati</taxon>
        <taxon>Bacillota</taxon>
        <taxon>Bacilli</taxon>
        <taxon>Bacillales</taxon>
        <taxon>Anoxybacillaceae</taxon>
        <taxon>Saccharococcus</taxon>
    </lineage>
</organism>
<dbReference type="AlphaFoldDB" id="A0A150LGE8"/>